<dbReference type="InterPro" id="IPR020549">
    <property type="entry name" value="YbeY_CS"/>
</dbReference>
<evidence type="ECO:0000256" key="7">
    <source>
        <dbReference type="HAMAP-Rule" id="MF_00009"/>
    </source>
</evidence>
<keyword evidence="7" id="KW-0690">Ribosome biogenesis</keyword>
<evidence type="ECO:0000313" key="8">
    <source>
        <dbReference type="EMBL" id="RAR80690.1"/>
    </source>
</evidence>
<evidence type="ECO:0000313" key="9">
    <source>
        <dbReference type="Proteomes" id="UP000248856"/>
    </source>
</evidence>
<keyword evidence="9" id="KW-1185">Reference proteome</keyword>
<evidence type="ECO:0000256" key="5">
    <source>
        <dbReference type="ARBA" id="ARBA00022801"/>
    </source>
</evidence>
<proteinExistence type="inferred from homology"/>
<dbReference type="InterPro" id="IPR002036">
    <property type="entry name" value="YbeY"/>
</dbReference>
<keyword evidence="6 7" id="KW-0862">Zinc</keyword>
<name>A0A328Z3L6_9BURK</name>
<feature type="binding site" evidence="7">
    <location>
        <position position="123"/>
    </location>
    <ligand>
        <name>Zn(2+)</name>
        <dbReference type="ChEBI" id="CHEBI:29105"/>
        <note>catalytic</note>
    </ligand>
</feature>
<feature type="binding site" evidence="7">
    <location>
        <position position="117"/>
    </location>
    <ligand>
        <name>Zn(2+)</name>
        <dbReference type="ChEBI" id="CHEBI:29105"/>
        <note>catalytic</note>
    </ligand>
</feature>
<dbReference type="EC" id="3.1.-.-" evidence="7"/>
<evidence type="ECO:0000256" key="1">
    <source>
        <dbReference type="ARBA" id="ARBA00010875"/>
    </source>
</evidence>
<dbReference type="Pfam" id="PF02130">
    <property type="entry name" value="YbeY"/>
    <property type="match status" value="1"/>
</dbReference>
<dbReference type="GO" id="GO:0004222">
    <property type="term" value="F:metalloendopeptidase activity"/>
    <property type="evidence" value="ECO:0007669"/>
    <property type="project" value="InterPro"/>
</dbReference>
<protein>
    <recommendedName>
        <fullName evidence="7">Endoribonuclease YbeY</fullName>
        <ecNumber evidence="7">3.1.-.-</ecNumber>
    </recommendedName>
</protein>
<keyword evidence="4 7" id="KW-0255">Endonuclease</keyword>
<comment type="subcellular location">
    <subcellularLocation>
        <location evidence="7">Cytoplasm</location>
    </subcellularLocation>
</comment>
<dbReference type="GO" id="GO:0006364">
    <property type="term" value="P:rRNA processing"/>
    <property type="evidence" value="ECO:0007669"/>
    <property type="project" value="UniProtKB-UniRule"/>
</dbReference>
<dbReference type="GO" id="GO:0005737">
    <property type="term" value="C:cytoplasm"/>
    <property type="evidence" value="ECO:0007669"/>
    <property type="project" value="UniProtKB-SubCell"/>
</dbReference>
<dbReference type="PROSITE" id="PS01306">
    <property type="entry name" value="UPF0054"/>
    <property type="match status" value="1"/>
</dbReference>
<evidence type="ECO:0000256" key="6">
    <source>
        <dbReference type="ARBA" id="ARBA00022833"/>
    </source>
</evidence>
<keyword evidence="5 7" id="KW-0378">Hydrolase</keyword>
<dbReference type="PANTHER" id="PTHR46986:SF1">
    <property type="entry name" value="ENDORIBONUCLEASE YBEY, CHLOROPLASTIC"/>
    <property type="match status" value="1"/>
</dbReference>
<dbReference type="OrthoDB" id="9807740at2"/>
<reference evidence="8 9" key="1">
    <citation type="submission" date="2018-06" db="EMBL/GenBank/DDBJ databases">
        <title>Genomic Encyclopedia of Archaeal and Bacterial Type Strains, Phase II (KMG-II): from individual species to whole genera.</title>
        <authorList>
            <person name="Goeker M."/>
        </authorList>
    </citation>
    <scope>NUCLEOTIDE SEQUENCE [LARGE SCALE GENOMIC DNA]</scope>
    <source>
        <strain evidence="8 9">CFPB 3232</strain>
    </source>
</reference>
<accession>A0A328Z3L6</accession>
<dbReference type="NCBIfam" id="TIGR00043">
    <property type="entry name" value="rRNA maturation RNase YbeY"/>
    <property type="match status" value="1"/>
</dbReference>
<keyword evidence="3 7" id="KW-0479">Metal-binding</keyword>
<dbReference type="PANTHER" id="PTHR46986">
    <property type="entry name" value="ENDORIBONUCLEASE YBEY, CHLOROPLASTIC"/>
    <property type="match status" value="1"/>
</dbReference>
<comment type="function">
    <text evidence="7">Single strand-specific metallo-endoribonuclease involved in late-stage 70S ribosome quality control and in maturation of the 3' terminus of the 16S rRNA.</text>
</comment>
<dbReference type="GO" id="GO:0008270">
    <property type="term" value="F:zinc ion binding"/>
    <property type="evidence" value="ECO:0007669"/>
    <property type="project" value="UniProtKB-UniRule"/>
</dbReference>
<sequence length="152" mass="17248">MALNRLSLSLQFARFAGAQAHRDALPRHAVTRWIRHALAADAEITVRIVDAEEGQALNREYRHKDYATNVLTFDYTQEPVVVADLVLCAPVVEREAREQNKDLREHYAHLLVHGTLHAQGWDHETSAEDADEMEAYETAILRELGFDDPYAG</sequence>
<feature type="binding site" evidence="7">
    <location>
        <position position="113"/>
    </location>
    <ligand>
        <name>Zn(2+)</name>
        <dbReference type="ChEBI" id="CHEBI:29105"/>
        <note>catalytic</note>
    </ligand>
</feature>
<dbReference type="SUPFAM" id="SSF55486">
    <property type="entry name" value="Metalloproteases ('zincins'), catalytic domain"/>
    <property type="match status" value="1"/>
</dbReference>
<dbReference type="RefSeq" id="WP_111877611.1">
    <property type="nucleotide sequence ID" value="NZ_CBCSGC010000018.1"/>
</dbReference>
<evidence type="ECO:0000256" key="3">
    <source>
        <dbReference type="ARBA" id="ARBA00022723"/>
    </source>
</evidence>
<dbReference type="InterPro" id="IPR023091">
    <property type="entry name" value="MetalPrtase_cat_dom_sf_prd"/>
</dbReference>
<dbReference type="GO" id="GO:0004521">
    <property type="term" value="F:RNA endonuclease activity"/>
    <property type="evidence" value="ECO:0007669"/>
    <property type="project" value="UniProtKB-UniRule"/>
</dbReference>
<dbReference type="HAMAP" id="MF_00009">
    <property type="entry name" value="Endoribonucl_YbeY"/>
    <property type="match status" value="1"/>
</dbReference>
<comment type="similarity">
    <text evidence="1 7">Belongs to the endoribonuclease YbeY family.</text>
</comment>
<dbReference type="EMBL" id="QLTA01000022">
    <property type="protein sequence ID" value="RAR80690.1"/>
    <property type="molecule type" value="Genomic_DNA"/>
</dbReference>
<evidence type="ECO:0000256" key="2">
    <source>
        <dbReference type="ARBA" id="ARBA00022722"/>
    </source>
</evidence>
<comment type="cofactor">
    <cofactor evidence="7">
        <name>Zn(2+)</name>
        <dbReference type="ChEBI" id="CHEBI:29105"/>
    </cofactor>
    <text evidence="7">Binds 1 zinc ion.</text>
</comment>
<dbReference type="Gene3D" id="3.40.390.30">
    <property type="entry name" value="Metalloproteases ('zincins'), catalytic domain"/>
    <property type="match status" value="1"/>
</dbReference>
<comment type="caution">
    <text evidence="8">The sequence shown here is derived from an EMBL/GenBank/DDBJ whole genome shotgun (WGS) entry which is preliminary data.</text>
</comment>
<keyword evidence="7" id="KW-0698">rRNA processing</keyword>
<keyword evidence="7" id="KW-0963">Cytoplasm</keyword>
<keyword evidence="2 7" id="KW-0540">Nuclease</keyword>
<gene>
    <name evidence="7" type="primary">ybeY</name>
    <name evidence="8" type="ORF">AX018_102248</name>
</gene>
<organism evidence="8 9">
    <name type="scientific">Paracidovorax anthurii</name>
    <dbReference type="NCBI Taxonomy" id="78229"/>
    <lineage>
        <taxon>Bacteria</taxon>
        <taxon>Pseudomonadati</taxon>
        <taxon>Pseudomonadota</taxon>
        <taxon>Betaproteobacteria</taxon>
        <taxon>Burkholderiales</taxon>
        <taxon>Comamonadaceae</taxon>
        <taxon>Paracidovorax</taxon>
    </lineage>
</organism>
<dbReference type="AlphaFoldDB" id="A0A328Z3L6"/>
<dbReference type="Proteomes" id="UP000248856">
    <property type="component" value="Unassembled WGS sequence"/>
</dbReference>
<evidence type="ECO:0000256" key="4">
    <source>
        <dbReference type="ARBA" id="ARBA00022759"/>
    </source>
</evidence>